<keyword evidence="2" id="KW-0732">Signal</keyword>
<feature type="region of interest" description="Disordered" evidence="1">
    <location>
        <begin position="121"/>
        <end position="140"/>
    </location>
</feature>
<feature type="region of interest" description="Disordered" evidence="1">
    <location>
        <begin position="32"/>
        <end position="66"/>
    </location>
</feature>
<feature type="chain" id="PRO_5025398643" evidence="2">
    <location>
        <begin position="19"/>
        <end position="152"/>
    </location>
</feature>
<accession>A0A6A4GIL0</accession>
<dbReference type="Proteomes" id="UP000799118">
    <property type="component" value="Unassembled WGS sequence"/>
</dbReference>
<evidence type="ECO:0000313" key="4">
    <source>
        <dbReference type="Proteomes" id="UP000799118"/>
    </source>
</evidence>
<feature type="compositionally biased region" description="Low complexity" evidence="1">
    <location>
        <begin position="56"/>
        <end position="65"/>
    </location>
</feature>
<evidence type="ECO:0000256" key="1">
    <source>
        <dbReference type="SAM" id="MobiDB-lite"/>
    </source>
</evidence>
<dbReference type="AlphaFoldDB" id="A0A6A4GIL0"/>
<proteinExistence type="predicted"/>
<evidence type="ECO:0000313" key="3">
    <source>
        <dbReference type="EMBL" id="KAE9385406.1"/>
    </source>
</evidence>
<evidence type="ECO:0000256" key="2">
    <source>
        <dbReference type="SAM" id="SignalP"/>
    </source>
</evidence>
<sequence>MHQLHLCLLLSLPLGLRGIHCTRRFHFSFKALTPPPSTPAINSERTSIAPPPTPPASTKKSSGTPALEERDAVPMLDDQEVSLAAPEAQVVHQSQTRSGKRTIAEITSEVEAPQRVTRARVAAQEVAPKTRASKKAAGNKRGHCLIVAQSFH</sequence>
<gene>
    <name evidence="3" type="ORF">BT96DRAFT_949865</name>
</gene>
<dbReference type="EMBL" id="ML769989">
    <property type="protein sequence ID" value="KAE9385406.1"/>
    <property type="molecule type" value="Genomic_DNA"/>
</dbReference>
<feature type="compositionally biased region" description="Basic residues" evidence="1">
    <location>
        <begin position="131"/>
        <end position="140"/>
    </location>
</feature>
<reference evidence="3" key="1">
    <citation type="journal article" date="2019" name="Environ. Microbiol.">
        <title>Fungal ecological strategies reflected in gene transcription - a case study of two litter decomposers.</title>
        <authorList>
            <person name="Barbi F."/>
            <person name="Kohler A."/>
            <person name="Barry K."/>
            <person name="Baskaran P."/>
            <person name="Daum C."/>
            <person name="Fauchery L."/>
            <person name="Ihrmark K."/>
            <person name="Kuo A."/>
            <person name="LaButti K."/>
            <person name="Lipzen A."/>
            <person name="Morin E."/>
            <person name="Grigoriev I.V."/>
            <person name="Henrissat B."/>
            <person name="Lindahl B."/>
            <person name="Martin F."/>
        </authorList>
    </citation>
    <scope>NUCLEOTIDE SEQUENCE</scope>
    <source>
        <strain evidence="3">JB14</strain>
    </source>
</reference>
<feature type="signal peptide" evidence="2">
    <location>
        <begin position="1"/>
        <end position="18"/>
    </location>
</feature>
<protein>
    <submittedName>
        <fullName evidence="3">Uncharacterized protein</fullName>
    </submittedName>
</protein>
<keyword evidence="4" id="KW-1185">Reference proteome</keyword>
<name>A0A6A4GIL0_9AGAR</name>
<organism evidence="3 4">
    <name type="scientific">Gymnopus androsaceus JB14</name>
    <dbReference type="NCBI Taxonomy" id="1447944"/>
    <lineage>
        <taxon>Eukaryota</taxon>
        <taxon>Fungi</taxon>
        <taxon>Dikarya</taxon>
        <taxon>Basidiomycota</taxon>
        <taxon>Agaricomycotina</taxon>
        <taxon>Agaricomycetes</taxon>
        <taxon>Agaricomycetidae</taxon>
        <taxon>Agaricales</taxon>
        <taxon>Marasmiineae</taxon>
        <taxon>Omphalotaceae</taxon>
        <taxon>Gymnopus</taxon>
    </lineage>
</organism>